<evidence type="ECO:0000313" key="4">
    <source>
        <dbReference type="EMBL" id="GAW90996.1"/>
    </source>
</evidence>
<dbReference type="GO" id="GO:0005886">
    <property type="term" value="C:plasma membrane"/>
    <property type="evidence" value="ECO:0007669"/>
    <property type="project" value="TreeGrafter"/>
</dbReference>
<dbReference type="PROSITE" id="PS00211">
    <property type="entry name" value="ABC_TRANSPORTER_1"/>
    <property type="match status" value="1"/>
</dbReference>
<dbReference type="SUPFAM" id="SSF52540">
    <property type="entry name" value="P-loop containing nucleoside triphosphate hydrolases"/>
    <property type="match status" value="1"/>
</dbReference>
<evidence type="ECO:0000313" key="5">
    <source>
        <dbReference type="Proteomes" id="UP000197032"/>
    </source>
</evidence>
<dbReference type="SMART" id="SM00382">
    <property type="entry name" value="AAA"/>
    <property type="match status" value="1"/>
</dbReference>
<dbReference type="PROSITE" id="PS50893">
    <property type="entry name" value="ABC_TRANSPORTER_2"/>
    <property type="match status" value="1"/>
</dbReference>
<dbReference type="InterPro" id="IPR003593">
    <property type="entry name" value="AAA+_ATPase"/>
</dbReference>
<dbReference type="Proteomes" id="UP000197032">
    <property type="component" value="Unassembled WGS sequence"/>
</dbReference>
<dbReference type="InterPro" id="IPR017871">
    <property type="entry name" value="ABC_transporter-like_CS"/>
</dbReference>
<keyword evidence="5" id="KW-1185">Reference proteome</keyword>
<evidence type="ECO:0000256" key="1">
    <source>
        <dbReference type="ARBA" id="ARBA00022741"/>
    </source>
</evidence>
<dbReference type="GO" id="GO:0016887">
    <property type="term" value="F:ATP hydrolysis activity"/>
    <property type="evidence" value="ECO:0007669"/>
    <property type="project" value="InterPro"/>
</dbReference>
<proteinExistence type="predicted"/>
<evidence type="ECO:0000259" key="3">
    <source>
        <dbReference type="PROSITE" id="PS50893"/>
    </source>
</evidence>
<dbReference type="Pfam" id="PF00005">
    <property type="entry name" value="ABC_tran"/>
    <property type="match status" value="1"/>
</dbReference>
<keyword evidence="1" id="KW-0547">Nucleotide-binding</keyword>
<keyword evidence="2" id="KW-0067">ATP-binding</keyword>
<reference evidence="5" key="1">
    <citation type="journal article" date="2017" name="Appl. Environ. Microbiol.">
        <title>Genomic analysis of Calderihabitans maritimus KKC1, a thermophilic hydrogenogenic carboxydotrophic bacterium isolated from marine sediment.</title>
        <authorList>
            <person name="Omae K."/>
            <person name="Yoneda Y."/>
            <person name="Fukuyama Y."/>
            <person name="Yoshida T."/>
            <person name="Sako Y."/>
        </authorList>
    </citation>
    <scope>NUCLEOTIDE SEQUENCE [LARGE SCALE GENOMIC DNA]</scope>
    <source>
        <strain evidence="5">KKC1</strain>
    </source>
</reference>
<name>A0A1Z5HN99_9FIRM</name>
<gene>
    <name evidence="4" type="ORF">KKC1_01580</name>
</gene>
<comment type="caution">
    <text evidence="4">The sequence shown here is derived from an EMBL/GenBank/DDBJ whole genome shotgun (WGS) entry which is preliminary data.</text>
</comment>
<organism evidence="4 5">
    <name type="scientific">Calderihabitans maritimus</name>
    <dbReference type="NCBI Taxonomy" id="1246530"/>
    <lineage>
        <taxon>Bacteria</taxon>
        <taxon>Bacillati</taxon>
        <taxon>Bacillota</taxon>
        <taxon>Clostridia</taxon>
        <taxon>Neomoorellales</taxon>
        <taxon>Calderihabitantaceae</taxon>
        <taxon>Calderihabitans</taxon>
    </lineage>
</organism>
<dbReference type="InterPro" id="IPR027417">
    <property type="entry name" value="P-loop_NTPase"/>
</dbReference>
<dbReference type="InterPro" id="IPR003439">
    <property type="entry name" value="ABC_transporter-like_ATP-bd"/>
</dbReference>
<dbReference type="OrthoDB" id="9810992at2"/>
<evidence type="ECO:0000256" key="2">
    <source>
        <dbReference type="ARBA" id="ARBA00022840"/>
    </source>
</evidence>
<dbReference type="RefSeq" id="WP_088552599.1">
    <property type="nucleotide sequence ID" value="NZ_BDGJ01000003.1"/>
</dbReference>
<dbReference type="PANTHER" id="PTHR24220:SF470">
    <property type="entry name" value="CELL DIVISION ATP-BINDING PROTEIN FTSE"/>
    <property type="match status" value="1"/>
</dbReference>
<dbReference type="GO" id="GO:0005524">
    <property type="term" value="F:ATP binding"/>
    <property type="evidence" value="ECO:0007669"/>
    <property type="project" value="UniProtKB-KW"/>
</dbReference>
<sequence>MIAVEARNLTKIYPGGVYGLRDVNLKIEEGEMVGILGPSGAGKTTLFRLINGALHPTSGRLKILGRTMSEISLNALRELRRKLAVIYQQHNVVPSLPVVYNVLMGSGGSLSLAQTVRLFFYLRKEEREEVFAVLRELGIEDKMYSRADELSGGQQQRVAVARAIISKPQLVLADEPIASVDPGTAIKVMETLRRLNSERGTTILVSLHQIDFALRYCSRLLVFSHGRLIYDGDPGGIRAIDLYQEDFDHVRCKGIGAQQSAETKI</sequence>
<dbReference type="GO" id="GO:0022857">
    <property type="term" value="F:transmembrane transporter activity"/>
    <property type="evidence" value="ECO:0007669"/>
    <property type="project" value="TreeGrafter"/>
</dbReference>
<dbReference type="EMBL" id="BDGJ01000003">
    <property type="protein sequence ID" value="GAW90996.1"/>
    <property type="molecule type" value="Genomic_DNA"/>
</dbReference>
<accession>A0A1Z5HN99</accession>
<dbReference type="AlphaFoldDB" id="A0A1Z5HN99"/>
<feature type="domain" description="ABC transporter" evidence="3">
    <location>
        <begin position="4"/>
        <end position="250"/>
    </location>
</feature>
<dbReference type="Gene3D" id="3.40.50.300">
    <property type="entry name" value="P-loop containing nucleotide triphosphate hydrolases"/>
    <property type="match status" value="1"/>
</dbReference>
<protein>
    <submittedName>
        <fullName evidence="4">ABC transporter</fullName>
    </submittedName>
</protein>
<dbReference type="PANTHER" id="PTHR24220">
    <property type="entry name" value="IMPORT ATP-BINDING PROTEIN"/>
    <property type="match status" value="1"/>
</dbReference>
<dbReference type="InterPro" id="IPR015854">
    <property type="entry name" value="ABC_transpr_LolD-like"/>
</dbReference>